<evidence type="ECO:0000256" key="3">
    <source>
        <dbReference type="PROSITE-ProRule" id="PRU00023"/>
    </source>
</evidence>
<dbReference type="SMART" id="SM00248">
    <property type="entry name" value="ANK"/>
    <property type="match status" value="3"/>
</dbReference>
<proteinExistence type="predicted"/>
<dbReference type="Pfam" id="PF13637">
    <property type="entry name" value="Ank_4"/>
    <property type="match status" value="1"/>
</dbReference>
<dbReference type="PROSITE" id="PS50297">
    <property type="entry name" value="ANK_REP_REGION"/>
    <property type="match status" value="1"/>
</dbReference>
<feature type="compositionally biased region" description="Low complexity" evidence="4">
    <location>
        <begin position="1"/>
        <end position="14"/>
    </location>
</feature>
<dbReference type="InterPro" id="IPR036770">
    <property type="entry name" value="Ankyrin_rpt-contain_sf"/>
</dbReference>
<feature type="compositionally biased region" description="Basic and acidic residues" evidence="4">
    <location>
        <begin position="95"/>
        <end position="107"/>
    </location>
</feature>
<dbReference type="PROSITE" id="PS50088">
    <property type="entry name" value="ANK_REPEAT"/>
    <property type="match status" value="2"/>
</dbReference>
<keyword evidence="7" id="KW-1185">Reference proteome</keyword>
<protein>
    <submittedName>
        <fullName evidence="6">Aste57867_23291 protein</fullName>
    </submittedName>
</protein>
<dbReference type="Gene3D" id="1.25.40.20">
    <property type="entry name" value="Ankyrin repeat-containing domain"/>
    <property type="match status" value="1"/>
</dbReference>
<evidence type="ECO:0000256" key="1">
    <source>
        <dbReference type="ARBA" id="ARBA00022737"/>
    </source>
</evidence>
<feature type="repeat" description="ANK" evidence="3">
    <location>
        <begin position="200"/>
        <end position="232"/>
    </location>
</feature>
<evidence type="ECO:0000256" key="2">
    <source>
        <dbReference type="ARBA" id="ARBA00023043"/>
    </source>
</evidence>
<dbReference type="InterPro" id="IPR002110">
    <property type="entry name" value="Ankyrin_rpt"/>
</dbReference>
<dbReference type="SUPFAM" id="SSF48403">
    <property type="entry name" value="Ankyrin repeat"/>
    <property type="match status" value="1"/>
</dbReference>
<organism evidence="6 7">
    <name type="scientific">Aphanomyces stellatus</name>
    <dbReference type="NCBI Taxonomy" id="120398"/>
    <lineage>
        <taxon>Eukaryota</taxon>
        <taxon>Sar</taxon>
        <taxon>Stramenopiles</taxon>
        <taxon>Oomycota</taxon>
        <taxon>Saprolegniomycetes</taxon>
        <taxon>Saprolegniales</taxon>
        <taxon>Verrucalvaceae</taxon>
        <taxon>Aphanomyces</taxon>
    </lineage>
</organism>
<gene>
    <name evidence="6" type="primary">Aste57867_23291</name>
    <name evidence="5" type="ORF">As57867_023220</name>
    <name evidence="6" type="ORF">ASTE57867_23291</name>
</gene>
<feature type="repeat" description="ANK" evidence="3">
    <location>
        <begin position="233"/>
        <end position="265"/>
    </location>
</feature>
<reference evidence="5" key="2">
    <citation type="submission" date="2019-06" db="EMBL/GenBank/DDBJ databases">
        <title>Genomics analysis of Aphanomyces spp. identifies a new class of oomycete effector associated with host adaptation.</title>
        <authorList>
            <person name="Gaulin E."/>
        </authorList>
    </citation>
    <scope>NUCLEOTIDE SEQUENCE</scope>
    <source>
        <strain evidence="5">CBS 578.67</strain>
    </source>
</reference>
<dbReference type="Proteomes" id="UP000332933">
    <property type="component" value="Unassembled WGS sequence"/>
</dbReference>
<dbReference type="EMBL" id="VJMH01007246">
    <property type="protein sequence ID" value="KAF0684776.1"/>
    <property type="molecule type" value="Genomic_DNA"/>
</dbReference>
<name>A0A485LN56_9STRA</name>
<dbReference type="PANTHER" id="PTHR24173">
    <property type="entry name" value="ANKYRIN REPEAT CONTAINING"/>
    <property type="match status" value="1"/>
</dbReference>
<evidence type="ECO:0000313" key="6">
    <source>
        <dbReference type="EMBL" id="VFT99936.1"/>
    </source>
</evidence>
<sequence length="291" mass="32204">MTDDAAAASPAKPAHTLLGRRWKKETPKPKLFIQLSRAQQRVQGKTEPMLRQVEGDTIAAKLVAFRKTIRFHVKAGHDEAVLLVHDIHKGLQDANARDVRSRGRVLPDEGGGSSHPRCRVHPAVSQGAEVAVLALIKEECSVDEPDQAMRWTPIHYAVMGKQKHIVAILLKYAPTPYVTINRRDKIGTTPLMLVRPDRPSKMTRMRQAAGEGHAKIVKLLLDNGADINDRDNDGMTALHYAALTDQVRAAETLVAYHCNLEIRSKSAGETALELAERINSHLVSIVLFEAR</sequence>
<accession>A0A485LN56</accession>
<keyword evidence="2 3" id="KW-0040">ANK repeat</keyword>
<evidence type="ECO:0000313" key="5">
    <source>
        <dbReference type="EMBL" id="KAF0684776.1"/>
    </source>
</evidence>
<feature type="region of interest" description="Disordered" evidence="4">
    <location>
        <begin position="1"/>
        <end position="23"/>
    </location>
</feature>
<dbReference type="OrthoDB" id="194358at2759"/>
<evidence type="ECO:0000256" key="4">
    <source>
        <dbReference type="SAM" id="MobiDB-lite"/>
    </source>
</evidence>
<keyword evidence="1" id="KW-0677">Repeat</keyword>
<dbReference type="Pfam" id="PF12796">
    <property type="entry name" value="Ank_2"/>
    <property type="match status" value="1"/>
</dbReference>
<dbReference type="PANTHER" id="PTHR24173:SF74">
    <property type="entry name" value="ANKYRIN REPEAT DOMAIN-CONTAINING PROTEIN 16"/>
    <property type="match status" value="1"/>
</dbReference>
<dbReference type="EMBL" id="CAADRA010007272">
    <property type="protein sequence ID" value="VFT99936.1"/>
    <property type="molecule type" value="Genomic_DNA"/>
</dbReference>
<dbReference type="AlphaFoldDB" id="A0A485LN56"/>
<reference evidence="6 7" key="1">
    <citation type="submission" date="2019-03" db="EMBL/GenBank/DDBJ databases">
        <authorList>
            <person name="Gaulin E."/>
            <person name="Dumas B."/>
        </authorList>
    </citation>
    <scope>NUCLEOTIDE SEQUENCE [LARGE SCALE GENOMIC DNA]</scope>
    <source>
        <strain evidence="6">CBS 568.67</strain>
    </source>
</reference>
<feature type="region of interest" description="Disordered" evidence="4">
    <location>
        <begin position="95"/>
        <end position="120"/>
    </location>
</feature>
<evidence type="ECO:0000313" key="7">
    <source>
        <dbReference type="Proteomes" id="UP000332933"/>
    </source>
</evidence>